<evidence type="ECO:0000256" key="6">
    <source>
        <dbReference type="SAM" id="MobiDB-lite"/>
    </source>
</evidence>
<dbReference type="GO" id="GO:0005886">
    <property type="term" value="C:plasma membrane"/>
    <property type="evidence" value="ECO:0007669"/>
    <property type="project" value="TreeGrafter"/>
</dbReference>
<dbReference type="PANTHER" id="PTHR11640:SF31">
    <property type="entry name" value="IRREGULAR CHIASM C-ROUGHEST PROTEIN-RELATED"/>
    <property type="match status" value="1"/>
</dbReference>
<keyword evidence="7" id="KW-0812">Transmembrane</keyword>
<keyword evidence="3" id="KW-1015">Disulfide bond</keyword>
<proteinExistence type="predicted"/>
<evidence type="ECO:0000256" key="3">
    <source>
        <dbReference type="ARBA" id="ARBA00023157"/>
    </source>
</evidence>
<dbReference type="GO" id="GO:0098609">
    <property type="term" value="P:cell-cell adhesion"/>
    <property type="evidence" value="ECO:0007669"/>
    <property type="project" value="TreeGrafter"/>
</dbReference>
<accession>A0A8B6DUB6</accession>
<dbReference type="GO" id="GO:0005911">
    <property type="term" value="C:cell-cell junction"/>
    <property type="evidence" value="ECO:0007669"/>
    <property type="project" value="TreeGrafter"/>
</dbReference>
<feature type="compositionally biased region" description="Polar residues" evidence="6">
    <location>
        <begin position="262"/>
        <end position="274"/>
    </location>
</feature>
<dbReference type="InterPro" id="IPR051275">
    <property type="entry name" value="Cell_adhesion_signaling"/>
</dbReference>
<reference evidence="9" key="1">
    <citation type="submission" date="2018-11" db="EMBL/GenBank/DDBJ databases">
        <authorList>
            <person name="Alioto T."/>
            <person name="Alioto T."/>
        </authorList>
    </citation>
    <scope>NUCLEOTIDE SEQUENCE</scope>
</reference>
<feature type="region of interest" description="Disordered" evidence="6">
    <location>
        <begin position="258"/>
        <end position="277"/>
    </location>
</feature>
<dbReference type="OrthoDB" id="6133959at2759"/>
<sequence>MITDAPDITVSSPTYTQNDDIRIVTCYPSGKPDSYTYHKWQHRSKYGELIREFNGNKTLRLPDAPVLLIYQDTGEYVCIASNGIKDKYNKFEQTGSGLVTVNAQPVYTSDTINKVKQFGEISKAVDIYVNVYSVPQFNSFIWSRDGTQITTQNSAKYETSSSPTIVKDKIHGKEVQLDGYNVTLTIRDLIAEDFTDYTVTLKNGFGTVIHTIVLESAESSKNTSVLIGGVVGAVVTLGIVCAAVIVILFLKRRGEQNKTDTNDTSYENSGLQERQNNDEYEEVGNQCVSDMQQKQSNTTYESLGVKDMLNVYDGLENCKGLTASKPSNTTYESLGVKDMLNVYAGLENCKGLTTSKSQQIEKNELKASSSNNYLELNATHG</sequence>
<evidence type="ECO:0000256" key="7">
    <source>
        <dbReference type="SAM" id="Phobius"/>
    </source>
</evidence>
<evidence type="ECO:0000256" key="1">
    <source>
        <dbReference type="ARBA" id="ARBA00004479"/>
    </source>
</evidence>
<name>A0A8B6DUB6_MYTGA</name>
<protein>
    <recommendedName>
        <fullName evidence="8">Ig-like domain-containing protein</fullName>
    </recommendedName>
</protein>
<evidence type="ECO:0000259" key="8">
    <source>
        <dbReference type="PROSITE" id="PS50835"/>
    </source>
</evidence>
<feature type="transmembrane region" description="Helical" evidence="7">
    <location>
        <begin position="225"/>
        <end position="250"/>
    </location>
</feature>
<dbReference type="AlphaFoldDB" id="A0A8B6DUB6"/>
<organism evidence="9 10">
    <name type="scientific">Mytilus galloprovincialis</name>
    <name type="common">Mediterranean mussel</name>
    <dbReference type="NCBI Taxonomy" id="29158"/>
    <lineage>
        <taxon>Eukaryota</taxon>
        <taxon>Metazoa</taxon>
        <taxon>Spiralia</taxon>
        <taxon>Lophotrochozoa</taxon>
        <taxon>Mollusca</taxon>
        <taxon>Bivalvia</taxon>
        <taxon>Autobranchia</taxon>
        <taxon>Pteriomorphia</taxon>
        <taxon>Mytilida</taxon>
        <taxon>Mytiloidea</taxon>
        <taxon>Mytilidae</taxon>
        <taxon>Mytilinae</taxon>
        <taxon>Mytilus</taxon>
    </lineage>
</organism>
<evidence type="ECO:0000256" key="4">
    <source>
        <dbReference type="ARBA" id="ARBA00023180"/>
    </source>
</evidence>
<dbReference type="SUPFAM" id="SSF48726">
    <property type="entry name" value="Immunoglobulin"/>
    <property type="match status" value="1"/>
</dbReference>
<evidence type="ECO:0000313" key="10">
    <source>
        <dbReference type="Proteomes" id="UP000596742"/>
    </source>
</evidence>
<evidence type="ECO:0000256" key="5">
    <source>
        <dbReference type="ARBA" id="ARBA00023319"/>
    </source>
</evidence>
<dbReference type="PROSITE" id="PS50835">
    <property type="entry name" value="IG_LIKE"/>
    <property type="match status" value="1"/>
</dbReference>
<dbReference type="InterPro" id="IPR007110">
    <property type="entry name" value="Ig-like_dom"/>
</dbReference>
<comment type="caution">
    <text evidence="9">The sequence shown here is derived from an EMBL/GenBank/DDBJ whole genome shotgun (WGS) entry which is preliminary data.</text>
</comment>
<gene>
    <name evidence="9" type="ORF">MGAL_10B082066</name>
</gene>
<dbReference type="Proteomes" id="UP000596742">
    <property type="component" value="Unassembled WGS sequence"/>
</dbReference>
<evidence type="ECO:0000256" key="2">
    <source>
        <dbReference type="ARBA" id="ARBA00023136"/>
    </source>
</evidence>
<dbReference type="EMBL" id="UYJE01004133">
    <property type="protein sequence ID" value="VDI25285.1"/>
    <property type="molecule type" value="Genomic_DNA"/>
</dbReference>
<dbReference type="GO" id="GO:0050839">
    <property type="term" value="F:cell adhesion molecule binding"/>
    <property type="evidence" value="ECO:0007669"/>
    <property type="project" value="TreeGrafter"/>
</dbReference>
<evidence type="ECO:0000313" key="9">
    <source>
        <dbReference type="EMBL" id="VDI25285.1"/>
    </source>
</evidence>
<keyword evidence="10" id="KW-1185">Reference proteome</keyword>
<dbReference type="InterPro" id="IPR036179">
    <property type="entry name" value="Ig-like_dom_sf"/>
</dbReference>
<dbReference type="Gene3D" id="2.60.40.10">
    <property type="entry name" value="Immunoglobulins"/>
    <property type="match status" value="1"/>
</dbReference>
<keyword evidence="4" id="KW-0325">Glycoprotein</keyword>
<keyword evidence="5" id="KW-0393">Immunoglobulin domain</keyword>
<dbReference type="InterPro" id="IPR013783">
    <property type="entry name" value="Ig-like_fold"/>
</dbReference>
<feature type="domain" description="Ig-like" evidence="8">
    <location>
        <begin position="6"/>
        <end position="96"/>
    </location>
</feature>
<keyword evidence="7" id="KW-1133">Transmembrane helix</keyword>
<comment type="subcellular location">
    <subcellularLocation>
        <location evidence="1">Membrane</location>
        <topology evidence="1">Single-pass type I membrane protein</topology>
    </subcellularLocation>
</comment>
<keyword evidence="2 7" id="KW-0472">Membrane</keyword>
<dbReference type="PANTHER" id="PTHR11640">
    <property type="entry name" value="NEPHRIN"/>
    <property type="match status" value="1"/>
</dbReference>